<keyword evidence="3" id="KW-1185">Reference proteome</keyword>
<feature type="transmembrane region" description="Helical" evidence="1">
    <location>
        <begin position="68"/>
        <end position="89"/>
    </location>
</feature>
<dbReference type="GeneTree" id="ENSGT01120000271815"/>
<dbReference type="AlphaFoldDB" id="A0A8I5NPX1"/>
<dbReference type="PANTHER" id="PTHR12138">
    <property type="entry name" value="PRIMATE-EXPANDED PROTEIN FAMILY"/>
    <property type="match status" value="1"/>
</dbReference>
<proteinExistence type="predicted"/>
<dbReference type="Proteomes" id="UP000028761">
    <property type="component" value="Chromosome X"/>
</dbReference>
<dbReference type="PRINTS" id="PR02045">
    <property type="entry name" value="F138DOMAIN"/>
</dbReference>
<keyword evidence="1" id="KW-1133">Transmembrane helix</keyword>
<reference evidence="2 3" key="1">
    <citation type="submission" date="2012-03" db="EMBL/GenBank/DDBJ databases">
        <title>Whole Genome Assembly of Papio anubis.</title>
        <authorList>
            <person name="Liu Y.L."/>
            <person name="Abraham K.A."/>
            <person name="Akbar H.A."/>
            <person name="Ali S.A."/>
            <person name="Anosike U.A."/>
            <person name="Aqrawi P.A."/>
            <person name="Arias F.A."/>
            <person name="Attaway T.A."/>
            <person name="Awwad R.A."/>
            <person name="Babu C.B."/>
            <person name="Bandaranaike D.B."/>
            <person name="Battles P.B."/>
            <person name="Bell A.B."/>
            <person name="Beltran B.B."/>
            <person name="Berhane-Mersha D.B."/>
            <person name="Bess C.B."/>
            <person name="Bickham C.B."/>
            <person name="Bolden T.B."/>
            <person name="Carter K.C."/>
            <person name="Chau D.C."/>
            <person name="Chavez A.C."/>
            <person name="Clerc-Blankenburg K.C."/>
            <person name="Coyle M.C."/>
            <person name="Dao M.D."/>
            <person name="Davila M.L.D."/>
            <person name="Davy-Carroll L.D."/>
            <person name="Denson S.D."/>
            <person name="Dinh H.D."/>
            <person name="Fernandez S.F."/>
            <person name="Fernando P.F."/>
            <person name="Forbes L.F."/>
            <person name="Francis C.F."/>
            <person name="Francisco L.F."/>
            <person name="Fu Q.F."/>
            <person name="Garcia-Iii R.G."/>
            <person name="Garrett T.G."/>
            <person name="Gross S.G."/>
            <person name="Gubbala S.G."/>
            <person name="Hirani K.H."/>
            <person name="Hogues M.H."/>
            <person name="Hollins B.H."/>
            <person name="Jackson L.J."/>
            <person name="Javaid M.J."/>
            <person name="Jhangiani S.J."/>
            <person name="Johnson A.J."/>
            <person name="Johnson B.J."/>
            <person name="Jones J.J."/>
            <person name="Joshi V.J."/>
            <person name="Kalu J.K."/>
            <person name="Khan N.K."/>
            <person name="Korchina V.K."/>
            <person name="Kovar C.K."/>
            <person name="Lago L.L."/>
            <person name="Lara F.L."/>
            <person name="Le T.-K.L."/>
            <person name="Lee S.L."/>
            <person name="Legall-Iii F.L."/>
            <person name="Lemon S.L."/>
            <person name="Liu J.L."/>
            <person name="Liu Y.-S.L."/>
            <person name="Liyanage D.L."/>
            <person name="Lopez J.L."/>
            <person name="Lorensuhewa L.L."/>
            <person name="Mata R.M."/>
            <person name="Mathew T.M."/>
            <person name="Mercado C.M."/>
            <person name="Mercado I.M."/>
            <person name="Morales K.M."/>
            <person name="Morgan M.M."/>
            <person name="Munidasa M.M."/>
            <person name="Ngo D.N."/>
            <person name="Nguyen L.N."/>
            <person name="Nguyen T.N."/>
            <person name="Nguyen N.N."/>
            <person name="Obregon M.O."/>
            <person name="Okwuonu G.O."/>
            <person name="Ongeri F.O."/>
            <person name="Onwere C.O."/>
            <person name="Osifeso I.O."/>
            <person name="Parra A.P."/>
            <person name="Patil S.P."/>
            <person name="Perez A.P."/>
            <person name="Perez Y.P."/>
            <person name="Pham C.P."/>
            <person name="Pu L.-L.P."/>
            <person name="Puazo M.P."/>
            <person name="Quiroz J.Q."/>
            <person name="Rouhana J.R."/>
            <person name="Ruiz M.R."/>
            <person name="Ruiz S.-J.R."/>
            <person name="Saada N.S."/>
            <person name="Santibanez J.S."/>
            <person name="Scheel M.S."/>
            <person name="Schneider B.S."/>
            <person name="Simmons D.S."/>
            <person name="Sisson I.S."/>
            <person name="Tang L.-Y.T."/>
            <person name="Thornton R.T."/>
            <person name="Tisius J.T."/>
            <person name="Toledanes G.T."/>
            <person name="Trejos Z.T."/>
            <person name="Usmani K.U."/>
            <person name="Varghese R.V."/>
            <person name="Vattathil S.V."/>
            <person name="Vee V.V."/>
            <person name="Walker D.W."/>
            <person name="Weissenberger G.W."/>
            <person name="White C.W."/>
            <person name="Williams A.W."/>
            <person name="Woodworth J.W."/>
            <person name="Wright R.W."/>
            <person name="Zhu Y.Z."/>
            <person name="Han Y.H."/>
            <person name="Newsham I.N."/>
            <person name="Nazareth L.N."/>
            <person name="Worley K.W."/>
            <person name="Muzny D.M."/>
            <person name="Rogers J.R."/>
            <person name="Gibbs R.G."/>
        </authorList>
    </citation>
    <scope>NUCLEOTIDE SEQUENCE [LARGE SCALE GENOMIC DNA]</scope>
</reference>
<organism evidence="2 3">
    <name type="scientific">Papio anubis</name>
    <name type="common">Olive baboon</name>
    <dbReference type="NCBI Taxonomy" id="9555"/>
    <lineage>
        <taxon>Eukaryota</taxon>
        <taxon>Metazoa</taxon>
        <taxon>Chordata</taxon>
        <taxon>Craniata</taxon>
        <taxon>Vertebrata</taxon>
        <taxon>Euteleostomi</taxon>
        <taxon>Mammalia</taxon>
        <taxon>Eutheria</taxon>
        <taxon>Euarchontoglires</taxon>
        <taxon>Primates</taxon>
        <taxon>Haplorrhini</taxon>
        <taxon>Catarrhini</taxon>
        <taxon>Cercopithecidae</taxon>
        <taxon>Cercopithecinae</taxon>
        <taxon>Papio</taxon>
    </lineage>
</organism>
<feature type="transmembrane region" description="Helical" evidence="1">
    <location>
        <begin position="175"/>
        <end position="195"/>
    </location>
</feature>
<protein>
    <submittedName>
        <fullName evidence="2">Uncharacterized protein</fullName>
    </submittedName>
</protein>
<reference evidence="2" key="3">
    <citation type="submission" date="2025-09" db="UniProtKB">
        <authorList>
            <consortium name="Ensembl"/>
        </authorList>
    </citation>
    <scope>IDENTIFICATION</scope>
</reference>
<evidence type="ECO:0000256" key="1">
    <source>
        <dbReference type="SAM" id="Phobius"/>
    </source>
</evidence>
<dbReference type="PANTHER" id="PTHR12138:SF162">
    <property type="entry name" value="CHROMOSOME UNDETERMINED SCAFFOLD_275, WHOLE GENOME SHOTGUN SEQUENCE"/>
    <property type="match status" value="1"/>
</dbReference>
<dbReference type="Ensembl" id="ENSPANT00000074521.1">
    <property type="protein sequence ID" value="ENSPANP00000051148.1"/>
    <property type="gene ID" value="ENSPANG00000045922.1"/>
</dbReference>
<name>A0A8I5NPX1_PAPAN</name>
<sequence>YFEDFFFFFFRWSLCFVSPRLDEQWHDLAHCSLLGLPGSLPPASALSSWDYRHAPPCRAYTFYKSEKFHLLACLKILLNATLCFNFSFFPSPFSFLPSFLPPSFLPSPSLPFLSFSLCLCLSFFLRQRLALLLRLECSDVISAHCSLNLPGLSDPPSSASQVAKTTGTRHHTQQFFLSFFFFLYFFVERGFHYVVQAGLKLLASSDLPASVSQSVGITGFLNFSKGKRIAN</sequence>
<accession>A0A8I5NPX1</accession>
<evidence type="ECO:0000313" key="2">
    <source>
        <dbReference type="Ensembl" id="ENSPANP00000051148.1"/>
    </source>
</evidence>
<keyword evidence="1" id="KW-0812">Transmembrane</keyword>
<keyword evidence="1" id="KW-0472">Membrane</keyword>
<feature type="transmembrane region" description="Helical" evidence="1">
    <location>
        <begin position="109"/>
        <end position="125"/>
    </location>
</feature>
<reference evidence="2" key="2">
    <citation type="submission" date="2025-08" db="UniProtKB">
        <authorList>
            <consortium name="Ensembl"/>
        </authorList>
    </citation>
    <scope>IDENTIFICATION</scope>
</reference>
<evidence type="ECO:0000313" key="3">
    <source>
        <dbReference type="Proteomes" id="UP000028761"/>
    </source>
</evidence>